<dbReference type="Pfam" id="PF04542">
    <property type="entry name" value="Sigma70_r2"/>
    <property type="match status" value="1"/>
</dbReference>
<dbReference type="InterPro" id="IPR013325">
    <property type="entry name" value="RNA_pol_sigma_r2"/>
</dbReference>
<feature type="domain" description="RNA polymerase sigma-70 region 2" evidence="7">
    <location>
        <begin position="18"/>
        <end position="84"/>
    </location>
</feature>
<dbReference type="PANTHER" id="PTHR43133:SF60">
    <property type="entry name" value="RNA POLYMERASE SIGMA FACTOR SIGV"/>
    <property type="match status" value="1"/>
</dbReference>
<evidence type="ECO:0000256" key="4">
    <source>
        <dbReference type="ARBA" id="ARBA00023125"/>
    </source>
</evidence>
<reference evidence="9 10" key="1">
    <citation type="submission" date="2019-08" db="EMBL/GenBank/DDBJ databases">
        <title>Bacillus genomes from the desert of Cuatro Cienegas, Coahuila.</title>
        <authorList>
            <person name="Olmedo-Alvarez G."/>
        </authorList>
    </citation>
    <scope>NUCLEOTIDE SEQUENCE [LARGE SCALE GENOMIC DNA]</scope>
    <source>
        <strain evidence="9 10">CH40_1T</strain>
    </source>
</reference>
<keyword evidence="4 6" id="KW-0238">DNA-binding</keyword>
<comment type="similarity">
    <text evidence="1 6">Belongs to the sigma-70 factor family. ECF subfamily.</text>
</comment>
<keyword evidence="3 6" id="KW-0731">Sigma factor</keyword>
<dbReference type="Pfam" id="PF08281">
    <property type="entry name" value="Sigma70_r4_2"/>
    <property type="match status" value="1"/>
</dbReference>
<dbReference type="InterPro" id="IPR000838">
    <property type="entry name" value="RNA_pol_sigma70_ECF_CS"/>
</dbReference>
<sequence length="187" mass="22242">MCRTPGGMELKEPDLNELYESCFYDVYHYLLYFTNSHTDAEDLTQETFIKVFKSYNRFEHRSSINTWILSIARRTAVDHYRKRKIISVLPEIIAGLEKSNRWNPDKELERMDDWQTLQKSLSTLKPDFRNVVILRGLKEYSVKETAEILSWKESKVKVYFHRAIKHLKKQLSESNEGVVILHEKKRG</sequence>
<dbReference type="InterPro" id="IPR014284">
    <property type="entry name" value="RNA_pol_sigma-70_dom"/>
</dbReference>
<dbReference type="PROSITE" id="PS01063">
    <property type="entry name" value="SIGMA70_ECF"/>
    <property type="match status" value="1"/>
</dbReference>
<dbReference type="PANTHER" id="PTHR43133">
    <property type="entry name" value="RNA POLYMERASE ECF-TYPE SIGMA FACTO"/>
    <property type="match status" value="1"/>
</dbReference>
<gene>
    <name evidence="9" type="ORF">FZC79_00515</name>
</gene>
<dbReference type="EMBL" id="VTEH01000001">
    <property type="protein sequence ID" value="TYR77341.1"/>
    <property type="molecule type" value="Genomic_DNA"/>
</dbReference>
<dbReference type="GO" id="GO:0003677">
    <property type="term" value="F:DNA binding"/>
    <property type="evidence" value="ECO:0007669"/>
    <property type="project" value="UniProtKB-KW"/>
</dbReference>
<evidence type="ECO:0000256" key="1">
    <source>
        <dbReference type="ARBA" id="ARBA00010641"/>
    </source>
</evidence>
<evidence type="ECO:0000256" key="3">
    <source>
        <dbReference type="ARBA" id="ARBA00023082"/>
    </source>
</evidence>
<protein>
    <recommendedName>
        <fullName evidence="6">RNA polymerase sigma factor</fullName>
    </recommendedName>
</protein>
<dbReference type="InterPro" id="IPR036388">
    <property type="entry name" value="WH-like_DNA-bd_sf"/>
</dbReference>
<organism evidence="9 10">
    <name type="scientific">Rossellomorea vietnamensis</name>
    <dbReference type="NCBI Taxonomy" id="218284"/>
    <lineage>
        <taxon>Bacteria</taxon>
        <taxon>Bacillati</taxon>
        <taxon>Bacillota</taxon>
        <taxon>Bacilli</taxon>
        <taxon>Bacillales</taxon>
        <taxon>Bacillaceae</taxon>
        <taxon>Rossellomorea</taxon>
    </lineage>
</organism>
<evidence type="ECO:0000256" key="6">
    <source>
        <dbReference type="RuleBase" id="RU000716"/>
    </source>
</evidence>
<dbReference type="Gene3D" id="1.10.1740.10">
    <property type="match status" value="1"/>
</dbReference>
<dbReference type="SUPFAM" id="SSF88946">
    <property type="entry name" value="Sigma2 domain of RNA polymerase sigma factors"/>
    <property type="match status" value="1"/>
</dbReference>
<dbReference type="InterPro" id="IPR039425">
    <property type="entry name" value="RNA_pol_sigma-70-like"/>
</dbReference>
<dbReference type="InterPro" id="IPR013249">
    <property type="entry name" value="RNA_pol_sigma70_r4_t2"/>
</dbReference>
<name>A0A5D4KJ79_9BACI</name>
<dbReference type="InterPro" id="IPR013324">
    <property type="entry name" value="RNA_pol_sigma_r3/r4-like"/>
</dbReference>
<comment type="caution">
    <text evidence="9">The sequence shown here is derived from an EMBL/GenBank/DDBJ whole genome shotgun (WGS) entry which is preliminary data.</text>
</comment>
<dbReference type="CDD" id="cd06171">
    <property type="entry name" value="Sigma70_r4"/>
    <property type="match status" value="1"/>
</dbReference>
<evidence type="ECO:0000259" key="8">
    <source>
        <dbReference type="Pfam" id="PF08281"/>
    </source>
</evidence>
<dbReference type="GO" id="GO:0016987">
    <property type="term" value="F:sigma factor activity"/>
    <property type="evidence" value="ECO:0007669"/>
    <property type="project" value="UniProtKB-KW"/>
</dbReference>
<dbReference type="SUPFAM" id="SSF88659">
    <property type="entry name" value="Sigma3 and sigma4 domains of RNA polymerase sigma factors"/>
    <property type="match status" value="1"/>
</dbReference>
<dbReference type="GO" id="GO:0006950">
    <property type="term" value="P:response to stress"/>
    <property type="evidence" value="ECO:0007669"/>
    <property type="project" value="UniProtKB-ARBA"/>
</dbReference>
<proteinExistence type="inferred from homology"/>
<evidence type="ECO:0000313" key="10">
    <source>
        <dbReference type="Proteomes" id="UP000323317"/>
    </source>
</evidence>
<evidence type="ECO:0000256" key="2">
    <source>
        <dbReference type="ARBA" id="ARBA00023015"/>
    </source>
</evidence>
<evidence type="ECO:0000313" key="9">
    <source>
        <dbReference type="EMBL" id="TYR77341.1"/>
    </source>
</evidence>
<keyword evidence="2 6" id="KW-0805">Transcription regulation</keyword>
<keyword evidence="5 6" id="KW-0804">Transcription</keyword>
<feature type="domain" description="RNA polymerase sigma factor 70 region 4 type 2" evidence="8">
    <location>
        <begin position="116"/>
        <end position="167"/>
    </location>
</feature>
<accession>A0A5D4KJ79</accession>
<evidence type="ECO:0000259" key="7">
    <source>
        <dbReference type="Pfam" id="PF04542"/>
    </source>
</evidence>
<dbReference type="Proteomes" id="UP000323317">
    <property type="component" value="Unassembled WGS sequence"/>
</dbReference>
<evidence type="ECO:0000256" key="5">
    <source>
        <dbReference type="ARBA" id="ARBA00023163"/>
    </source>
</evidence>
<dbReference type="NCBIfam" id="TIGR02937">
    <property type="entry name" value="sigma70-ECF"/>
    <property type="match status" value="1"/>
</dbReference>
<dbReference type="Gene3D" id="1.10.10.10">
    <property type="entry name" value="Winged helix-like DNA-binding domain superfamily/Winged helix DNA-binding domain"/>
    <property type="match status" value="1"/>
</dbReference>
<dbReference type="AlphaFoldDB" id="A0A5D4KJ79"/>
<dbReference type="InterPro" id="IPR007627">
    <property type="entry name" value="RNA_pol_sigma70_r2"/>
</dbReference>
<dbReference type="GO" id="GO:0006352">
    <property type="term" value="P:DNA-templated transcription initiation"/>
    <property type="evidence" value="ECO:0007669"/>
    <property type="project" value="InterPro"/>
</dbReference>